<keyword evidence="7 8" id="KW-0472">Membrane</keyword>
<dbReference type="PANTHER" id="PTHR22760:SF4">
    <property type="entry name" value="GPI MANNOSYLTRANSFERASE 3"/>
    <property type="match status" value="1"/>
</dbReference>
<feature type="transmembrane region" description="Helical" evidence="8">
    <location>
        <begin position="301"/>
        <end position="324"/>
    </location>
</feature>
<dbReference type="KEGG" id="bpg:Bathy05g00720"/>
<name>K8EWL9_9CHLO</name>
<comment type="similarity">
    <text evidence="8">Belongs to the glycosyltransferase 22 family.</text>
</comment>
<evidence type="ECO:0000256" key="8">
    <source>
        <dbReference type="RuleBase" id="RU363075"/>
    </source>
</evidence>
<evidence type="ECO:0000313" key="11">
    <source>
        <dbReference type="Proteomes" id="UP000198341"/>
    </source>
</evidence>
<dbReference type="Pfam" id="PF03901">
    <property type="entry name" value="Glyco_transf_22"/>
    <property type="match status" value="1"/>
</dbReference>
<comment type="caution">
    <text evidence="8">Lacks conserved residue(s) required for the propagation of feature annotation.</text>
</comment>
<gene>
    <name evidence="10" type="ORF">Bathy05g00720</name>
</gene>
<evidence type="ECO:0000256" key="2">
    <source>
        <dbReference type="ARBA" id="ARBA00022676"/>
    </source>
</evidence>
<dbReference type="GO" id="GO:0006506">
    <property type="term" value="P:GPI anchor biosynthetic process"/>
    <property type="evidence" value="ECO:0007669"/>
    <property type="project" value="TreeGrafter"/>
</dbReference>
<dbReference type="Proteomes" id="UP000198341">
    <property type="component" value="Chromosome 5"/>
</dbReference>
<organism evidence="10 11">
    <name type="scientific">Bathycoccus prasinos</name>
    <dbReference type="NCBI Taxonomy" id="41875"/>
    <lineage>
        <taxon>Eukaryota</taxon>
        <taxon>Viridiplantae</taxon>
        <taxon>Chlorophyta</taxon>
        <taxon>Mamiellophyceae</taxon>
        <taxon>Mamiellales</taxon>
        <taxon>Bathycoccaceae</taxon>
        <taxon>Bathycoccus</taxon>
    </lineage>
</organism>
<evidence type="ECO:0000256" key="4">
    <source>
        <dbReference type="ARBA" id="ARBA00022692"/>
    </source>
</evidence>
<dbReference type="GeneID" id="19015576"/>
<proteinExistence type="inferred from homology"/>
<evidence type="ECO:0000256" key="9">
    <source>
        <dbReference type="SAM" id="MobiDB-lite"/>
    </source>
</evidence>
<evidence type="ECO:0000256" key="7">
    <source>
        <dbReference type="ARBA" id="ARBA00023136"/>
    </source>
</evidence>
<feature type="region of interest" description="Disordered" evidence="9">
    <location>
        <begin position="547"/>
        <end position="566"/>
    </location>
</feature>
<dbReference type="GO" id="GO:0005789">
    <property type="term" value="C:endoplasmic reticulum membrane"/>
    <property type="evidence" value="ECO:0007669"/>
    <property type="project" value="UniProtKB-SubCell"/>
</dbReference>
<protein>
    <recommendedName>
        <fullName evidence="8">Mannosyltransferase</fullName>
        <ecNumber evidence="8">2.4.1.-</ecNumber>
    </recommendedName>
</protein>
<feature type="region of interest" description="Disordered" evidence="9">
    <location>
        <begin position="618"/>
        <end position="646"/>
    </location>
</feature>
<keyword evidence="11" id="KW-1185">Reference proteome</keyword>
<dbReference type="OrthoDB" id="416834at2759"/>
<dbReference type="eggNOG" id="KOG1771">
    <property type="taxonomic scope" value="Eukaryota"/>
</dbReference>
<keyword evidence="5 8" id="KW-0256">Endoplasmic reticulum</keyword>
<reference evidence="10 11" key="1">
    <citation type="submission" date="2011-10" db="EMBL/GenBank/DDBJ databases">
        <authorList>
            <person name="Genoscope - CEA"/>
        </authorList>
    </citation>
    <scope>NUCLEOTIDE SEQUENCE [LARGE SCALE GENOMIC DNA]</scope>
    <source>
        <strain evidence="10 11">RCC 1105</strain>
    </source>
</reference>
<evidence type="ECO:0000256" key="5">
    <source>
        <dbReference type="ARBA" id="ARBA00022824"/>
    </source>
</evidence>
<evidence type="ECO:0000256" key="6">
    <source>
        <dbReference type="ARBA" id="ARBA00022989"/>
    </source>
</evidence>
<feature type="compositionally biased region" description="Acidic residues" evidence="9">
    <location>
        <begin position="547"/>
        <end position="558"/>
    </location>
</feature>
<dbReference type="GO" id="GO:0000026">
    <property type="term" value="F:alpha-1,2-mannosyltransferase activity"/>
    <property type="evidence" value="ECO:0007669"/>
    <property type="project" value="TreeGrafter"/>
</dbReference>
<evidence type="ECO:0000313" key="10">
    <source>
        <dbReference type="EMBL" id="CCO16845.1"/>
    </source>
</evidence>
<evidence type="ECO:0000256" key="3">
    <source>
        <dbReference type="ARBA" id="ARBA00022679"/>
    </source>
</evidence>
<keyword evidence="6 8" id="KW-1133">Transmembrane helix</keyword>
<dbReference type="AlphaFoldDB" id="K8EWL9"/>
<dbReference type="PANTHER" id="PTHR22760">
    <property type="entry name" value="GLYCOSYLTRANSFERASE"/>
    <property type="match status" value="1"/>
</dbReference>
<feature type="transmembrane region" description="Helical" evidence="8">
    <location>
        <begin position="252"/>
        <end position="271"/>
    </location>
</feature>
<dbReference type="STRING" id="41875.K8EWL9"/>
<dbReference type="EC" id="2.4.1.-" evidence="8"/>
<feature type="compositionally biased region" description="Polar residues" evidence="9">
    <location>
        <begin position="637"/>
        <end position="646"/>
    </location>
</feature>
<dbReference type="RefSeq" id="XP_007513287.1">
    <property type="nucleotide sequence ID" value="XM_007513225.1"/>
</dbReference>
<keyword evidence="4 8" id="KW-0812">Transmembrane</keyword>
<dbReference type="EMBL" id="FO082274">
    <property type="protein sequence ID" value="CCO16845.1"/>
    <property type="molecule type" value="Genomic_DNA"/>
</dbReference>
<accession>K8EWL9</accession>
<comment type="subcellular location">
    <subcellularLocation>
        <location evidence="1 8">Endoplasmic reticulum membrane</location>
        <topology evidence="1 8">Multi-pass membrane protein</topology>
    </subcellularLocation>
</comment>
<keyword evidence="2 8" id="KW-0328">Glycosyltransferase</keyword>
<dbReference type="InterPro" id="IPR005599">
    <property type="entry name" value="GPI_mannosylTrfase"/>
</dbReference>
<evidence type="ECO:0000256" key="1">
    <source>
        <dbReference type="ARBA" id="ARBA00004477"/>
    </source>
</evidence>
<feature type="transmembrane region" description="Helical" evidence="8">
    <location>
        <begin position="366"/>
        <end position="383"/>
    </location>
</feature>
<sequence length="646" mass="73480">MTKNTNHRRHHLFTSPFFVSFLFRVLNSFLFLRTFHSADEHYQSVEIAHEFIFKYGAKTWEWREDVKLRSFVHPLLAYAWPYALVKGLRLDEDASLITGVLVRAMPRVVNAAQCAFIDVGTYRLARKWYNNDQNVAKKAFALSLASHWHFYCGCRSFANVTETAFCVWALVFWPSGYFDMNAKKRGGGSNSGKSSNSSGFRRKSIRGLVLAFVSCTVRPTAYAFWACVGARTIFFDREALSAKRRARFSADAFWVGSLVLSIEACVNYYYYNKKWTFPAWNFFEFNVLREGASQYGTHSNAWVFTQGLPVVLGVLFPVSLYELFLASNARGNLEDTSSANLPDGGKIIKDNDGTNAKRRKRLSTPAVAKVAFLATVFIVSIPKHKEFRFLYPLIPVSIAASAKSWAWLESEPPDKKSSKNNSKNTTFLLARWFVRLGLAAQIPLAMYLSLIHQRGMETIVNKYVSKLTVEDDVFDGGVHFWTPCHEHPFYASVHKNLTMRYLECDPPNASSVSSHLSSGNWRAFEKNPLAFVERKYGKSSGLKCDDDDVNDVNDDADEDAKTSDDEANNLLPSHVVVFQRERDILWNWFQSFQFEEIANEFHAHLSVDRPGQERAHFFARRKKTPRNTTGGGESQRSECASSSKVV</sequence>
<keyword evidence="3" id="KW-0808">Transferase</keyword>